<dbReference type="PANTHER" id="PTHR43080">
    <property type="entry name" value="CBS DOMAIN-CONTAINING PROTEIN CBSX3, MITOCHONDRIAL"/>
    <property type="match status" value="1"/>
</dbReference>
<dbReference type="Pfam" id="PF00571">
    <property type="entry name" value="CBS"/>
    <property type="match status" value="2"/>
</dbReference>
<evidence type="ECO:0000313" key="6">
    <source>
        <dbReference type="Proteomes" id="UP001163096"/>
    </source>
</evidence>
<evidence type="ECO:0000256" key="2">
    <source>
        <dbReference type="ARBA" id="ARBA00023167"/>
    </source>
</evidence>
<dbReference type="GO" id="GO:0009086">
    <property type="term" value="P:methionine biosynthetic process"/>
    <property type="evidence" value="ECO:0007669"/>
    <property type="project" value="UniProtKB-KW"/>
</dbReference>
<proteinExistence type="predicted"/>
<dbReference type="InterPro" id="IPR046342">
    <property type="entry name" value="CBS_dom_sf"/>
</dbReference>
<accession>A0A9X9S5D8</accession>
<gene>
    <name evidence="5" type="ORF">OU421_05955</name>
</gene>
<dbReference type="InterPro" id="IPR051257">
    <property type="entry name" value="Diverse_CBS-Domain"/>
</dbReference>
<dbReference type="GeneID" id="76834627"/>
<dbReference type="InterPro" id="IPR000644">
    <property type="entry name" value="CBS_dom"/>
</dbReference>
<sequence>MKVKDVMTPRPITVAPDTPVSQVSLLMKKNRIGGIPVAKDGKAIGIVTETDILSLLTMPEINDDLWLPSPFEVIEIPIRELMNWEKTKEALSDVGNMPISDVMSDDIICIAPDVDIEEAANIMMKEGIARLPVVADGELVGIVTRADLVRGLGSHYGDKEE</sequence>
<dbReference type="PROSITE" id="PS51371">
    <property type="entry name" value="CBS"/>
    <property type="match status" value="2"/>
</dbReference>
<reference evidence="5" key="1">
    <citation type="submission" date="2022-11" db="EMBL/GenBank/DDBJ databases">
        <title>Complete genome sequence of Methanogenium organophilum DSM 3596.</title>
        <authorList>
            <person name="Chen S.-C."/>
            <person name="Lai S.-J."/>
            <person name="You Y.-T."/>
        </authorList>
    </citation>
    <scope>NUCLEOTIDE SEQUENCE</scope>
    <source>
        <strain evidence="5">DSM 3596</strain>
    </source>
</reference>
<keyword evidence="6" id="KW-1185">Reference proteome</keyword>
<protein>
    <submittedName>
        <fullName evidence="5">CBS domain-containing protein</fullName>
    </submittedName>
</protein>
<dbReference type="RefSeq" id="WP_268187693.1">
    <property type="nucleotide sequence ID" value="NZ_CP113361.1"/>
</dbReference>
<dbReference type="SUPFAM" id="SSF54631">
    <property type="entry name" value="CBS-domain pair"/>
    <property type="match status" value="1"/>
</dbReference>
<keyword evidence="2" id="KW-0028">Amino-acid biosynthesis</keyword>
<dbReference type="KEGG" id="mou:OU421_05955"/>
<dbReference type="Gene3D" id="3.10.580.10">
    <property type="entry name" value="CBS-domain"/>
    <property type="match status" value="1"/>
</dbReference>
<keyword evidence="1 3" id="KW-0129">CBS domain</keyword>
<organism evidence="5 6">
    <name type="scientific">Methanogenium organophilum</name>
    <dbReference type="NCBI Taxonomy" id="2199"/>
    <lineage>
        <taxon>Archaea</taxon>
        <taxon>Methanobacteriati</taxon>
        <taxon>Methanobacteriota</taxon>
        <taxon>Stenosarchaea group</taxon>
        <taxon>Methanomicrobia</taxon>
        <taxon>Methanomicrobiales</taxon>
        <taxon>Methanomicrobiaceae</taxon>
        <taxon>Methanogenium</taxon>
    </lineage>
</organism>
<dbReference type="PANTHER" id="PTHR43080:SF2">
    <property type="entry name" value="CBS DOMAIN-CONTAINING PROTEIN"/>
    <property type="match status" value="1"/>
</dbReference>
<dbReference type="CDD" id="cd04586">
    <property type="entry name" value="CBS_pair_BON_assoc"/>
    <property type="match status" value="1"/>
</dbReference>
<dbReference type="AlphaFoldDB" id="A0A9X9S5D8"/>
<name>A0A9X9S5D8_METOG</name>
<feature type="domain" description="CBS" evidence="4">
    <location>
        <begin position="7"/>
        <end position="65"/>
    </location>
</feature>
<dbReference type="Proteomes" id="UP001163096">
    <property type="component" value="Chromosome"/>
</dbReference>
<evidence type="ECO:0000313" key="5">
    <source>
        <dbReference type="EMBL" id="WAI02414.1"/>
    </source>
</evidence>
<evidence type="ECO:0000256" key="3">
    <source>
        <dbReference type="PROSITE-ProRule" id="PRU00703"/>
    </source>
</evidence>
<evidence type="ECO:0000256" key="1">
    <source>
        <dbReference type="ARBA" id="ARBA00023122"/>
    </source>
</evidence>
<dbReference type="EMBL" id="CP113361">
    <property type="protein sequence ID" value="WAI02414.1"/>
    <property type="molecule type" value="Genomic_DNA"/>
</dbReference>
<evidence type="ECO:0000259" key="4">
    <source>
        <dbReference type="PROSITE" id="PS51371"/>
    </source>
</evidence>
<feature type="domain" description="CBS" evidence="4">
    <location>
        <begin position="103"/>
        <end position="160"/>
    </location>
</feature>
<keyword evidence="2" id="KW-0486">Methionine biosynthesis</keyword>
<dbReference type="SMART" id="SM00116">
    <property type="entry name" value="CBS"/>
    <property type="match status" value="2"/>
</dbReference>